<feature type="signal peptide" evidence="1">
    <location>
        <begin position="1"/>
        <end position="24"/>
    </location>
</feature>
<evidence type="ECO:0000256" key="1">
    <source>
        <dbReference type="SAM" id="SignalP"/>
    </source>
</evidence>
<keyword evidence="1" id="KW-0732">Signal</keyword>
<evidence type="ECO:0000313" key="3">
    <source>
        <dbReference type="EMBL" id="PJK29801.1"/>
    </source>
</evidence>
<dbReference type="GO" id="GO:0004040">
    <property type="term" value="F:amidase activity"/>
    <property type="evidence" value="ECO:0007669"/>
    <property type="project" value="InterPro"/>
</dbReference>
<keyword evidence="4" id="KW-1185">Reference proteome</keyword>
<dbReference type="Gene3D" id="1.10.530.10">
    <property type="match status" value="1"/>
</dbReference>
<gene>
    <name evidence="3" type="ORF">CVT23_08450</name>
</gene>
<dbReference type="AlphaFoldDB" id="A0A2M9G256"/>
<dbReference type="InterPro" id="IPR053195">
    <property type="entry name" value="Bax-like"/>
</dbReference>
<dbReference type="Pfam" id="PF01832">
    <property type="entry name" value="Glucosaminidase"/>
    <property type="match status" value="1"/>
</dbReference>
<sequence>MGLYGRHAAAALLALPLLLQGAHATEARLKGAAPPTPHSAVLWEQGRLSYDLDAVRRGAALPPPVFATALPEDIGEIADTAQKKRTFIRLVLPLVMEANARILANRHRLLEISRQGVLTREDRLWIQELAWDYGMDGTPRDLVRPLLLRVDIIPPSLAIAQSITESGWGTSRFAQDGRALYGQRTWSRGDGIVPERRRSGENFEVKAFRSLLESVNAYMRNLNTHPAYAELRRARAEMRREGRLIDGYRLAGHLTRYAETGQVYVDDLRLIMRVNDLRDFDRRIVPVMADRVARNFRD</sequence>
<dbReference type="EMBL" id="PHIG01000031">
    <property type="protein sequence ID" value="PJK29801.1"/>
    <property type="molecule type" value="Genomic_DNA"/>
</dbReference>
<dbReference type="Proteomes" id="UP000229498">
    <property type="component" value="Unassembled WGS sequence"/>
</dbReference>
<dbReference type="RefSeq" id="WP_109793078.1">
    <property type="nucleotide sequence ID" value="NZ_PHIG01000031.1"/>
</dbReference>
<proteinExistence type="predicted"/>
<feature type="chain" id="PRO_5014618104" description="Mannosyl-glycoprotein endo-beta-N-acetylglucosamidase-like domain-containing protein" evidence="1">
    <location>
        <begin position="25"/>
        <end position="298"/>
    </location>
</feature>
<organism evidence="3 4">
    <name type="scientific">Minwuia thermotolerans</name>
    <dbReference type="NCBI Taxonomy" id="2056226"/>
    <lineage>
        <taxon>Bacteria</taxon>
        <taxon>Pseudomonadati</taxon>
        <taxon>Pseudomonadota</taxon>
        <taxon>Alphaproteobacteria</taxon>
        <taxon>Minwuiales</taxon>
        <taxon>Minwuiaceae</taxon>
        <taxon>Minwuia</taxon>
    </lineage>
</organism>
<evidence type="ECO:0000313" key="4">
    <source>
        <dbReference type="Proteomes" id="UP000229498"/>
    </source>
</evidence>
<comment type="caution">
    <text evidence="3">The sequence shown here is derived from an EMBL/GenBank/DDBJ whole genome shotgun (WGS) entry which is preliminary data.</text>
</comment>
<evidence type="ECO:0000259" key="2">
    <source>
        <dbReference type="Pfam" id="PF01832"/>
    </source>
</evidence>
<name>A0A2M9G256_9PROT</name>
<dbReference type="InterPro" id="IPR002901">
    <property type="entry name" value="MGlyc_endo_b_GlcNAc-like_dom"/>
</dbReference>
<protein>
    <recommendedName>
        <fullName evidence="2">Mannosyl-glycoprotein endo-beta-N-acetylglucosamidase-like domain-containing protein</fullName>
    </recommendedName>
</protein>
<feature type="domain" description="Mannosyl-glycoprotein endo-beta-N-acetylglucosamidase-like" evidence="2">
    <location>
        <begin position="153"/>
        <end position="274"/>
    </location>
</feature>
<accession>A0A2M9G256</accession>
<dbReference type="PANTHER" id="PTHR40572">
    <property type="entry name" value="PROTEIN BAX"/>
    <property type="match status" value="1"/>
</dbReference>
<dbReference type="PANTHER" id="PTHR40572:SF1">
    <property type="entry name" value="PROTEIN BAX"/>
    <property type="match status" value="1"/>
</dbReference>
<reference evidence="3 4" key="1">
    <citation type="submission" date="2017-11" db="EMBL/GenBank/DDBJ databases">
        <title>Draft genome sequence of Rhizobiales bacterium SY3-13.</title>
        <authorList>
            <person name="Sun C."/>
        </authorList>
    </citation>
    <scope>NUCLEOTIDE SEQUENCE [LARGE SCALE GENOMIC DNA]</scope>
    <source>
        <strain evidence="3 4">SY3-13</strain>
    </source>
</reference>